<evidence type="ECO:0000256" key="3">
    <source>
        <dbReference type="SAM" id="SignalP"/>
    </source>
</evidence>
<reference evidence="4" key="1">
    <citation type="submission" date="2016-04" db="EMBL/GenBank/DDBJ databases">
        <authorList>
            <person name="Evans L.H."/>
            <person name="Alamgir A."/>
            <person name="Owens N."/>
            <person name="Weber N.D."/>
            <person name="Virtaneva K."/>
            <person name="Barbian K."/>
            <person name="Babar A."/>
            <person name="Rosenke K."/>
        </authorList>
    </citation>
    <scope>NUCLEOTIDE SEQUENCE [LARGE SCALE GENOMIC DNA]</scope>
    <source>
        <strain evidence="4">CBS 101.48</strain>
    </source>
</reference>
<feature type="chain" id="PRO_5007843397" evidence="3">
    <location>
        <begin position="21"/>
        <end position="406"/>
    </location>
</feature>
<keyword evidence="2" id="KW-1133">Transmembrane helix</keyword>
<dbReference type="InParanoid" id="A0A163JKE1"/>
<feature type="compositionally biased region" description="Polar residues" evidence="1">
    <location>
        <begin position="387"/>
        <end position="396"/>
    </location>
</feature>
<gene>
    <name evidence="4" type="primary">ABSGL_05639.1 scaffold 7188</name>
</gene>
<feature type="region of interest" description="Disordered" evidence="1">
    <location>
        <begin position="147"/>
        <end position="186"/>
    </location>
</feature>
<dbReference type="OrthoDB" id="2259910at2759"/>
<feature type="compositionally biased region" description="Basic and acidic residues" evidence="1">
    <location>
        <begin position="165"/>
        <end position="184"/>
    </location>
</feature>
<organism evidence="4">
    <name type="scientific">Absidia glauca</name>
    <name type="common">Pin mould</name>
    <dbReference type="NCBI Taxonomy" id="4829"/>
    <lineage>
        <taxon>Eukaryota</taxon>
        <taxon>Fungi</taxon>
        <taxon>Fungi incertae sedis</taxon>
        <taxon>Mucoromycota</taxon>
        <taxon>Mucoromycotina</taxon>
        <taxon>Mucoromycetes</taxon>
        <taxon>Mucorales</taxon>
        <taxon>Cunninghamellaceae</taxon>
        <taxon>Absidia</taxon>
    </lineage>
</organism>
<feature type="compositionally biased region" description="Low complexity" evidence="1">
    <location>
        <begin position="231"/>
        <end position="246"/>
    </location>
</feature>
<dbReference type="Proteomes" id="UP000078561">
    <property type="component" value="Unassembled WGS sequence"/>
</dbReference>
<dbReference type="AlphaFoldDB" id="A0A163JKE1"/>
<evidence type="ECO:0000313" key="4">
    <source>
        <dbReference type="EMBL" id="SAL99983.1"/>
    </source>
</evidence>
<keyword evidence="3" id="KW-0732">Signal</keyword>
<protein>
    <submittedName>
        <fullName evidence="4">Uncharacterized protein</fullName>
    </submittedName>
</protein>
<keyword evidence="2" id="KW-0812">Transmembrane</keyword>
<feature type="region of interest" description="Disordered" evidence="1">
    <location>
        <begin position="365"/>
        <end position="406"/>
    </location>
</feature>
<feature type="compositionally biased region" description="Basic and acidic residues" evidence="1">
    <location>
        <begin position="397"/>
        <end position="406"/>
    </location>
</feature>
<evidence type="ECO:0000313" key="5">
    <source>
        <dbReference type="Proteomes" id="UP000078561"/>
    </source>
</evidence>
<feature type="signal peptide" evidence="3">
    <location>
        <begin position="1"/>
        <end position="20"/>
    </location>
</feature>
<sequence>MQRILCFYLLAVLFIQQTQQQDPGDDGSDDDDSCSYISGQNCDNDGICKYCAMCLQSSCILSKSIPSNKSIGGPVCNTTQFGTTNIYDWYGYCLSSGNDNNGDYCATSTECYQYRRNTNASTSYIWQSLTCDPNSCLLITDSGQPAPTPGALPPNDKPSASSHHNGPEASHHLSPEPPHGEPEGHNSTAIALSVTCTLIFVGVLAWLFRLWKRSRYWPPPFFKQPILINPSSSSSTTSIPNSAPPSFRSTAATAAAPEMTCITTTSMDDRPGTATRSSSRSSRGGDALPSYFSPDPSPPKYEHAIVTQIRGLLEDSNYQYQAGASSSMHQGYDNNSMAMDHHSGALPPPMWVPIYFTPNHTSFSLGRLRRHPSPAPPPQPRNESEQDLGSSSALSETTDRRHIHDH</sequence>
<proteinExistence type="predicted"/>
<feature type="transmembrane region" description="Helical" evidence="2">
    <location>
        <begin position="189"/>
        <end position="208"/>
    </location>
</feature>
<dbReference type="OMA" id="DECAFIS"/>
<keyword evidence="5" id="KW-1185">Reference proteome</keyword>
<name>A0A163JKE1_ABSGL</name>
<feature type="region of interest" description="Disordered" evidence="1">
    <location>
        <begin position="231"/>
        <end position="300"/>
    </location>
</feature>
<accession>A0A163JKE1</accession>
<feature type="compositionally biased region" description="Pro residues" evidence="1">
    <location>
        <begin position="147"/>
        <end position="156"/>
    </location>
</feature>
<evidence type="ECO:0000256" key="2">
    <source>
        <dbReference type="SAM" id="Phobius"/>
    </source>
</evidence>
<dbReference type="EMBL" id="LT553043">
    <property type="protein sequence ID" value="SAL99983.1"/>
    <property type="molecule type" value="Genomic_DNA"/>
</dbReference>
<keyword evidence="2" id="KW-0472">Membrane</keyword>
<evidence type="ECO:0000256" key="1">
    <source>
        <dbReference type="SAM" id="MobiDB-lite"/>
    </source>
</evidence>